<dbReference type="EMBL" id="LR031877">
    <property type="protein sequence ID" value="VDD43144.1"/>
    <property type="molecule type" value="Genomic_DNA"/>
</dbReference>
<evidence type="ECO:0000256" key="8">
    <source>
        <dbReference type="ARBA" id="ARBA00031347"/>
    </source>
</evidence>
<evidence type="ECO:0000256" key="2">
    <source>
        <dbReference type="ARBA" id="ARBA00006419"/>
    </source>
</evidence>
<keyword evidence="4" id="KW-0813">Transport</keyword>
<keyword evidence="6" id="KW-0333">Golgi apparatus</keyword>
<evidence type="ECO:0000256" key="6">
    <source>
        <dbReference type="ARBA" id="ARBA00023034"/>
    </source>
</evidence>
<keyword evidence="7" id="KW-0472">Membrane</keyword>
<gene>
    <name evidence="9" type="ORF">BOLC5T30691H</name>
</gene>
<dbReference type="GO" id="GO:0015031">
    <property type="term" value="P:protein transport"/>
    <property type="evidence" value="ECO:0007669"/>
    <property type="project" value="UniProtKB-KW"/>
</dbReference>
<dbReference type="GO" id="GO:0017119">
    <property type="term" value="C:Golgi transport complex"/>
    <property type="evidence" value="ECO:0007669"/>
    <property type="project" value="InterPro"/>
</dbReference>
<accession>A0A3P6F705</accession>
<evidence type="ECO:0000256" key="7">
    <source>
        <dbReference type="ARBA" id="ARBA00023136"/>
    </source>
</evidence>
<evidence type="ECO:0000256" key="3">
    <source>
        <dbReference type="ARBA" id="ARBA00020983"/>
    </source>
</evidence>
<dbReference type="InterPro" id="IPR007255">
    <property type="entry name" value="COG8"/>
</dbReference>
<comment type="similarity">
    <text evidence="2">Belongs to the COG8 family.</text>
</comment>
<dbReference type="PANTHER" id="PTHR21311">
    <property type="entry name" value="CONSERVED OLIGOMERIC GOLGI COMPLEX COMPONENT 8"/>
    <property type="match status" value="1"/>
</dbReference>
<reference evidence="9" key="1">
    <citation type="submission" date="2018-11" db="EMBL/GenBank/DDBJ databases">
        <authorList>
            <consortium name="Genoscope - CEA"/>
            <person name="William W."/>
        </authorList>
    </citation>
    <scope>NUCLEOTIDE SEQUENCE</scope>
</reference>
<dbReference type="AlphaFoldDB" id="A0A3P6F705"/>
<proteinExistence type="inferred from homology"/>
<dbReference type="GO" id="GO:0006891">
    <property type="term" value="P:intra-Golgi vesicle-mediated transport"/>
    <property type="evidence" value="ECO:0007669"/>
    <property type="project" value="TreeGrafter"/>
</dbReference>
<organism evidence="9">
    <name type="scientific">Brassica oleracea</name>
    <name type="common">Wild cabbage</name>
    <dbReference type="NCBI Taxonomy" id="3712"/>
    <lineage>
        <taxon>Eukaryota</taxon>
        <taxon>Viridiplantae</taxon>
        <taxon>Streptophyta</taxon>
        <taxon>Embryophyta</taxon>
        <taxon>Tracheophyta</taxon>
        <taxon>Spermatophyta</taxon>
        <taxon>Magnoliopsida</taxon>
        <taxon>eudicotyledons</taxon>
        <taxon>Gunneridae</taxon>
        <taxon>Pentapetalae</taxon>
        <taxon>rosids</taxon>
        <taxon>malvids</taxon>
        <taxon>Brassicales</taxon>
        <taxon>Brassicaceae</taxon>
        <taxon>Brassiceae</taxon>
        <taxon>Brassica</taxon>
    </lineage>
</organism>
<evidence type="ECO:0000256" key="1">
    <source>
        <dbReference type="ARBA" id="ARBA00004395"/>
    </source>
</evidence>
<protein>
    <recommendedName>
        <fullName evidence="3">Conserved oligomeric Golgi complex subunit 8</fullName>
    </recommendedName>
    <alternativeName>
        <fullName evidence="8">Component of oligomeric Golgi complex 8</fullName>
    </alternativeName>
</protein>
<dbReference type="Pfam" id="PF04124">
    <property type="entry name" value="Dor1"/>
    <property type="match status" value="1"/>
</dbReference>
<sequence>MNQALLANHNTLLDLLEISQLMDTCLRNENFDEALDLGAFACKARVVEYHVELSVDDGNDNATFVVFDREMLKLTKQDAAPSVRITSCLASGFFSIKR</sequence>
<comment type="subcellular location">
    <subcellularLocation>
        <location evidence="1">Golgi apparatus membrane</location>
        <topology evidence="1">Peripheral membrane protein</topology>
    </subcellularLocation>
</comment>
<evidence type="ECO:0000256" key="4">
    <source>
        <dbReference type="ARBA" id="ARBA00022448"/>
    </source>
</evidence>
<evidence type="ECO:0000313" key="9">
    <source>
        <dbReference type="EMBL" id="VDD43144.1"/>
    </source>
</evidence>
<dbReference type="GO" id="GO:0000139">
    <property type="term" value="C:Golgi membrane"/>
    <property type="evidence" value="ECO:0007669"/>
    <property type="project" value="UniProtKB-SubCell"/>
</dbReference>
<keyword evidence="5" id="KW-0653">Protein transport</keyword>
<name>A0A3P6F705_BRAOL</name>
<evidence type="ECO:0000256" key="5">
    <source>
        <dbReference type="ARBA" id="ARBA00022927"/>
    </source>
</evidence>
<dbReference type="PANTHER" id="PTHR21311:SF0">
    <property type="entry name" value="CONSERVED OLIGOMERIC GOLGI COMPLEX SUBUNIT 8"/>
    <property type="match status" value="1"/>
</dbReference>